<organism evidence="1">
    <name type="scientific">Absidia glauca</name>
    <name type="common">Pin mould</name>
    <dbReference type="NCBI Taxonomy" id="4829"/>
    <lineage>
        <taxon>Eukaryota</taxon>
        <taxon>Fungi</taxon>
        <taxon>Fungi incertae sedis</taxon>
        <taxon>Mucoromycota</taxon>
        <taxon>Mucoromycotina</taxon>
        <taxon>Mucoromycetes</taxon>
        <taxon>Mucorales</taxon>
        <taxon>Cunninghamellaceae</taxon>
        <taxon>Absidia</taxon>
    </lineage>
</organism>
<dbReference type="STRING" id="4829.A0A168ML27"/>
<evidence type="ECO:0000313" key="1">
    <source>
        <dbReference type="EMBL" id="SAL98737.1"/>
    </source>
</evidence>
<keyword evidence="2" id="KW-1185">Reference proteome</keyword>
<protein>
    <recommendedName>
        <fullName evidence="3">MULE transposase domain-containing protein</fullName>
    </recommendedName>
</protein>
<dbReference type="Proteomes" id="UP000078561">
    <property type="component" value="Unassembled WGS sequence"/>
</dbReference>
<reference evidence="1" key="1">
    <citation type="submission" date="2016-04" db="EMBL/GenBank/DDBJ databases">
        <authorList>
            <person name="Evans L.H."/>
            <person name="Alamgir A."/>
            <person name="Owens N."/>
            <person name="Weber N.D."/>
            <person name="Virtaneva K."/>
            <person name="Barbian K."/>
            <person name="Babar A."/>
            <person name="Rosenke K."/>
        </authorList>
    </citation>
    <scope>NUCLEOTIDE SEQUENCE [LARGE SCALE GENOMIC DNA]</scope>
    <source>
        <strain evidence="1">CBS 101.48</strain>
    </source>
</reference>
<sequence length="173" mass="20248">MAGIKDAYGEDVKVVLCHWHILKAWRQRVVKEVRVVSRVGGPSALERKAYRDGVMVQMIAMMQARTEAAFEDAYADFNDANSTPDDVWDSTGLIVYFDRYYLDKKENWSMAWRQSYVASYTCDFDVRTNNYVESWHRTLKEVYLQNLRTQRVDVLLYILMEIESSIPNLDLPT</sequence>
<dbReference type="AlphaFoldDB" id="A0A168ML27"/>
<evidence type="ECO:0000313" key="2">
    <source>
        <dbReference type="Proteomes" id="UP000078561"/>
    </source>
</evidence>
<dbReference type="OrthoDB" id="2399838at2759"/>
<dbReference type="EMBL" id="LT552347">
    <property type="protein sequence ID" value="SAL98737.1"/>
    <property type="molecule type" value="Genomic_DNA"/>
</dbReference>
<evidence type="ECO:0008006" key="3">
    <source>
        <dbReference type="Google" id="ProtNLM"/>
    </source>
</evidence>
<dbReference type="OMA" id="QDSNIAC"/>
<dbReference type="InParanoid" id="A0A168ML27"/>
<proteinExistence type="predicted"/>
<name>A0A168ML27_ABSGL</name>
<accession>A0A168ML27</accession>
<gene>
    <name evidence="1" type="primary">ABSGL_04301.1 scaffold 5375</name>
</gene>